<gene>
    <name evidence="2" type="ORF">PSU4_20110</name>
</gene>
<proteinExistence type="predicted"/>
<evidence type="ECO:0000313" key="3">
    <source>
        <dbReference type="Proteomes" id="UP000321685"/>
    </source>
</evidence>
<reference evidence="2 3" key="1">
    <citation type="submission" date="2019-07" db="EMBL/GenBank/DDBJ databases">
        <title>Whole genome shotgun sequence of Pseudonocardia sulfidoxydans NBRC 16205.</title>
        <authorList>
            <person name="Hosoyama A."/>
            <person name="Uohara A."/>
            <person name="Ohji S."/>
            <person name="Ichikawa N."/>
        </authorList>
    </citation>
    <scope>NUCLEOTIDE SEQUENCE [LARGE SCALE GENOMIC DNA]</scope>
    <source>
        <strain evidence="2 3">NBRC 16205</strain>
    </source>
</reference>
<dbReference type="Pfam" id="PF09664">
    <property type="entry name" value="DUF2399"/>
    <property type="match status" value="1"/>
</dbReference>
<evidence type="ECO:0000259" key="1">
    <source>
        <dbReference type="Pfam" id="PF09664"/>
    </source>
</evidence>
<comment type="caution">
    <text evidence="2">The sequence shown here is derived from an EMBL/GenBank/DDBJ whole genome shotgun (WGS) entry which is preliminary data.</text>
</comment>
<protein>
    <recommendedName>
        <fullName evidence="1">DUF2399 domain-containing protein</fullName>
    </recommendedName>
</protein>
<feature type="domain" description="DUF2399" evidence="1">
    <location>
        <begin position="5"/>
        <end position="73"/>
    </location>
</feature>
<sequence>MTDSEIAAYVAAKTGAVPWRMTSSEYVAAVPEHGPPAGRLTSVPWDPELVEAMRRHSIAVVEERVSDSLLDDLAVAVDRRRGRS</sequence>
<accession>A0A511DEU2</accession>
<dbReference type="Proteomes" id="UP000321685">
    <property type="component" value="Unassembled WGS sequence"/>
</dbReference>
<dbReference type="InterPro" id="IPR024465">
    <property type="entry name" value="DUF2399"/>
</dbReference>
<dbReference type="EMBL" id="BJVJ01000015">
    <property type="protein sequence ID" value="GEL23057.1"/>
    <property type="molecule type" value="Genomic_DNA"/>
</dbReference>
<evidence type="ECO:0000313" key="2">
    <source>
        <dbReference type="EMBL" id="GEL23057.1"/>
    </source>
</evidence>
<organism evidence="2 3">
    <name type="scientific">Pseudonocardia sulfidoxydans NBRC 16205</name>
    <dbReference type="NCBI Taxonomy" id="1223511"/>
    <lineage>
        <taxon>Bacteria</taxon>
        <taxon>Bacillati</taxon>
        <taxon>Actinomycetota</taxon>
        <taxon>Actinomycetes</taxon>
        <taxon>Pseudonocardiales</taxon>
        <taxon>Pseudonocardiaceae</taxon>
        <taxon>Pseudonocardia</taxon>
    </lineage>
</organism>
<name>A0A511DEU2_9PSEU</name>
<dbReference type="AlphaFoldDB" id="A0A511DEU2"/>
<keyword evidence="3" id="KW-1185">Reference proteome</keyword>